<feature type="non-terminal residue" evidence="2">
    <location>
        <position position="1"/>
    </location>
</feature>
<dbReference type="Gene3D" id="3.40.50.980">
    <property type="match status" value="2"/>
</dbReference>
<keyword evidence="3" id="KW-1185">Reference proteome</keyword>
<dbReference type="InterPro" id="IPR020845">
    <property type="entry name" value="AMP-binding_CS"/>
</dbReference>
<dbReference type="EMBL" id="JBHMCG010000194">
    <property type="protein sequence ID" value="MFB9578822.1"/>
    <property type="molecule type" value="Genomic_DNA"/>
</dbReference>
<evidence type="ECO:0000313" key="2">
    <source>
        <dbReference type="EMBL" id="MFB9578822.1"/>
    </source>
</evidence>
<proteinExistence type="predicted"/>
<dbReference type="RefSeq" id="WP_386145181.1">
    <property type="nucleotide sequence ID" value="NZ_JBHMCG010000194.1"/>
</dbReference>
<dbReference type="Gene3D" id="2.30.38.10">
    <property type="entry name" value="Luciferase, Domain 3"/>
    <property type="match status" value="1"/>
</dbReference>
<dbReference type="PANTHER" id="PTHR45527:SF1">
    <property type="entry name" value="FATTY ACID SYNTHASE"/>
    <property type="match status" value="1"/>
</dbReference>
<sequence>VWPELDRWPDTPLETGVTGDDLAYVMYTSGSTGHPKGVAVTHADVTALALDSRFARGHECVLMHSPQAFDASTYELWAPLLSGGRAVAVPQGVALTSESLRELVAAHQITAVFMTTVLFHLFAQDDPGCLAGLREVWTGGEPVGADAVRRVRAACPDLVVVDVYGPTETTTFATCFRMEPQDQVPVELPIGRPLDNTRVFVLDNSLQPVPVGVAGELCIGGVGLARGYLGRPELTAEAFVADPFGSGGRLYRTGDLVRRLSDGDIQVLGRVDDQVKVRGFRIELGEV</sequence>
<dbReference type="Proteomes" id="UP001589710">
    <property type="component" value="Unassembled WGS sequence"/>
</dbReference>
<gene>
    <name evidence="2" type="ORF">ACFFTL_42840</name>
</gene>
<dbReference type="InterPro" id="IPR020459">
    <property type="entry name" value="AMP-binding"/>
</dbReference>
<organism evidence="2 3">
    <name type="scientific">Streptomyces yanii</name>
    <dbReference type="NCBI Taxonomy" id="78510"/>
    <lineage>
        <taxon>Bacteria</taxon>
        <taxon>Bacillati</taxon>
        <taxon>Actinomycetota</taxon>
        <taxon>Actinomycetes</taxon>
        <taxon>Kitasatosporales</taxon>
        <taxon>Streptomycetaceae</taxon>
        <taxon>Streptomyces</taxon>
    </lineage>
</organism>
<dbReference type="Pfam" id="PF00501">
    <property type="entry name" value="AMP-binding"/>
    <property type="match status" value="1"/>
</dbReference>
<dbReference type="PANTHER" id="PTHR45527">
    <property type="entry name" value="NONRIBOSOMAL PEPTIDE SYNTHETASE"/>
    <property type="match status" value="1"/>
</dbReference>
<dbReference type="InterPro" id="IPR000873">
    <property type="entry name" value="AMP-dep_synth/lig_dom"/>
</dbReference>
<name>A0ABV5RLT1_9ACTN</name>
<dbReference type="SUPFAM" id="SSF56801">
    <property type="entry name" value="Acetyl-CoA synthetase-like"/>
    <property type="match status" value="1"/>
</dbReference>
<evidence type="ECO:0000313" key="3">
    <source>
        <dbReference type="Proteomes" id="UP001589710"/>
    </source>
</evidence>
<comment type="caution">
    <text evidence="2">The sequence shown here is derived from an EMBL/GenBank/DDBJ whole genome shotgun (WGS) entry which is preliminary data.</text>
</comment>
<reference evidence="2 3" key="1">
    <citation type="submission" date="2024-09" db="EMBL/GenBank/DDBJ databases">
        <authorList>
            <person name="Sun Q."/>
            <person name="Mori K."/>
        </authorList>
    </citation>
    <scope>NUCLEOTIDE SEQUENCE [LARGE SCALE GENOMIC DNA]</scope>
    <source>
        <strain evidence="2 3">JCM 3331</strain>
    </source>
</reference>
<accession>A0ABV5RLT1</accession>
<dbReference type="PRINTS" id="PR00154">
    <property type="entry name" value="AMPBINDING"/>
</dbReference>
<feature type="domain" description="AMP-dependent synthetase/ligase" evidence="1">
    <location>
        <begin position="15"/>
        <end position="229"/>
    </location>
</feature>
<evidence type="ECO:0000259" key="1">
    <source>
        <dbReference type="Pfam" id="PF00501"/>
    </source>
</evidence>
<dbReference type="PROSITE" id="PS00455">
    <property type="entry name" value="AMP_BINDING"/>
    <property type="match status" value="1"/>
</dbReference>
<protein>
    <submittedName>
        <fullName evidence="2">AMP-binding protein</fullName>
    </submittedName>
</protein>
<feature type="non-terminal residue" evidence="2">
    <location>
        <position position="287"/>
    </location>
</feature>